<dbReference type="Gene3D" id="3.20.20.80">
    <property type="entry name" value="Glycosidases"/>
    <property type="match status" value="2"/>
</dbReference>
<evidence type="ECO:0000313" key="9">
    <source>
        <dbReference type="Proteomes" id="UP000648801"/>
    </source>
</evidence>
<accession>A0A916RR72</accession>
<gene>
    <name evidence="8" type="ORF">GCM10011507_14580</name>
</gene>
<dbReference type="InterPro" id="IPR017853">
    <property type="entry name" value="GH"/>
</dbReference>
<name>A0A916RR72_9BACT</name>
<comment type="caution">
    <text evidence="8">The sequence shown here is derived from an EMBL/GenBank/DDBJ whole genome shotgun (WGS) entry which is preliminary data.</text>
</comment>
<evidence type="ECO:0000256" key="1">
    <source>
        <dbReference type="ARBA" id="ARBA00007806"/>
    </source>
</evidence>
<evidence type="ECO:0000259" key="6">
    <source>
        <dbReference type="Pfam" id="PF01055"/>
    </source>
</evidence>
<comment type="similarity">
    <text evidence="1 4">Belongs to the glycosyl hydrolase 31 family.</text>
</comment>
<organism evidence="8 9">
    <name type="scientific">Edaphobacter acidisoli</name>
    <dbReference type="NCBI Taxonomy" id="2040573"/>
    <lineage>
        <taxon>Bacteria</taxon>
        <taxon>Pseudomonadati</taxon>
        <taxon>Acidobacteriota</taxon>
        <taxon>Terriglobia</taxon>
        <taxon>Terriglobales</taxon>
        <taxon>Acidobacteriaceae</taxon>
        <taxon>Edaphobacter</taxon>
    </lineage>
</organism>
<dbReference type="AlphaFoldDB" id="A0A916RR72"/>
<keyword evidence="2 4" id="KW-0378">Hydrolase</keyword>
<dbReference type="Pfam" id="PF21365">
    <property type="entry name" value="Glyco_hydro_31_3rd"/>
    <property type="match status" value="1"/>
</dbReference>
<proteinExistence type="inferred from homology"/>
<reference evidence="8" key="2">
    <citation type="submission" date="2020-09" db="EMBL/GenBank/DDBJ databases">
        <authorList>
            <person name="Sun Q."/>
            <person name="Zhou Y."/>
        </authorList>
    </citation>
    <scope>NUCLEOTIDE SEQUENCE</scope>
    <source>
        <strain evidence="8">CGMCC 1.15447</strain>
    </source>
</reference>
<dbReference type="SUPFAM" id="SSF51011">
    <property type="entry name" value="Glycosyl hydrolase domain"/>
    <property type="match status" value="1"/>
</dbReference>
<evidence type="ECO:0000256" key="3">
    <source>
        <dbReference type="ARBA" id="ARBA00023295"/>
    </source>
</evidence>
<dbReference type="EMBL" id="BMJB01000001">
    <property type="protein sequence ID" value="GGA64028.1"/>
    <property type="molecule type" value="Genomic_DNA"/>
</dbReference>
<evidence type="ECO:0000256" key="4">
    <source>
        <dbReference type="RuleBase" id="RU361185"/>
    </source>
</evidence>
<feature type="domain" description="Glycosyl hydrolase family 31 C-terminal" evidence="7">
    <location>
        <begin position="571"/>
        <end position="659"/>
    </location>
</feature>
<feature type="chain" id="PRO_5036883071" description="DUF5110 domain-containing protein" evidence="5">
    <location>
        <begin position="32"/>
        <end position="750"/>
    </location>
</feature>
<keyword evidence="5" id="KW-0732">Signal</keyword>
<keyword evidence="3 4" id="KW-0326">Glycosidase</keyword>
<evidence type="ECO:0000256" key="5">
    <source>
        <dbReference type="SAM" id="SignalP"/>
    </source>
</evidence>
<dbReference type="InterPro" id="IPR050985">
    <property type="entry name" value="Alpha-glycosidase_related"/>
</dbReference>
<dbReference type="PANTHER" id="PTHR43053:SF4">
    <property type="entry name" value="MYOGENESIS-REGULATING GLYCOSIDASE"/>
    <property type="match status" value="1"/>
</dbReference>
<reference evidence="8" key="1">
    <citation type="journal article" date="2014" name="Int. J. Syst. Evol. Microbiol.">
        <title>Complete genome sequence of Corynebacterium casei LMG S-19264T (=DSM 44701T), isolated from a smear-ripened cheese.</title>
        <authorList>
            <consortium name="US DOE Joint Genome Institute (JGI-PGF)"/>
            <person name="Walter F."/>
            <person name="Albersmeier A."/>
            <person name="Kalinowski J."/>
            <person name="Ruckert C."/>
        </authorList>
    </citation>
    <scope>NUCLEOTIDE SEQUENCE</scope>
    <source>
        <strain evidence="8">CGMCC 1.15447</strain>
    </source>
</reference>
<protein>
    <recommendedName>
        <fullName evidence="10">DUF5110 domain-containing protein</fullName>
    </recommendedName>
</protein>
<dbReference type="InterPro" id="IPR048395">
    <property type="entry name" value="Glyco_hydro_31_C"/>
</dbReference>
<dbReference type="RefSeq" id="WP_188758575.1">
    <property type="nucleotide sequence ID" value="NZ_BMJB01000001.1"/>
</dbReference>
<feature type="domain" description="Glycoside hydrolase family 31 TIM barrel" evidence="6">
    <location>
        <begin position="270"/>
        <end position="415"/>
    </location>
</feature>
<evidence type="ECO:0000256" key="2">
    <source>
        <dbReference type="ARBA" id="ARBA00022801"/>
    </source>
</evidence>
<dbReference type="InterPro" id="IPR000322">
    <property type="entry name" value="Glyco_hydro_31_TIM"/>
</dbReference>
<sequence length="750" mass="83463">MNNMVAMRWRLLAALAAIAAAWMWGALPARASSSDAGRVHLESNGIGFQMELAEGRYSFIENGHAAVTQDARAGVLLAGSPVSFRLDAPCSSTECRLTGTSAAGEHIHLTVRLSPHRAELIASPEKPGEELRFVTSGAAPAYGLADHAVENEFKPLPQRQYNTDISGFADDTLLSGQGIARLVSNFVIYPRQRFAELLVDPTMKIVHTSSAQIVQGVVHSHAEEHLYYFFGDPHAIYAQYLAVRNAEGYRVFTPKYRAFGVGWEAFGALGWNTNATTVRESVDRYIAEGYPLRWMVIGSGFWPDAPEMHETTSFGLWDHKKYPYPKAFIQHFRSEHLDVMLGLRITFITTGPYSAEGVAKGYFLQKDGKPEVFHGGWPRMPYYLLDSHNPEALDWYMDLIKRWQAYGVDGWKEDFYGYGGYALRDDKVDPVNDRLMEEGQLVIERNGYLSSNGDLHRINDFNFDQNQDRGPVNALALAYSGFPLVYPDIVGGTFGENRFASQRTERMQIYMMRNAQWAALHSSMGMGEPPWTFSPETAKVMLQAAQLHQRIAPYIYSNALRFAHDGYPWAMTPLPIAFPDDPNVYGRGNATVRGYEWLIGDAMLAVPLYGNDYAEATARDIYLPAGNWMDFDTGKLYSGHQTLKDFALPPGKTPLFIGGSGITLENRGGKLLVCIYPVAEHAEVSLTLPQGGAPVYVEVHGLRGMKQWENATIVDRNGKTIATDRNGFAFTFVPQAGVSYRVRALGVSTH</sequence>
<feature type="signal peptide" evidence="5">
    <location>
        <begin position="1"/>
        <end position="31"/>
    </location>
</feature>
<dbReference type="Proteomes" id="UP000648801">
    <property type="component" value="Unassembled WGS sequence"/>
</dbReference>
<dbReference type="Pfam" id="PF01055">
    <property type="entry name" value="Glyco_hydro_31_2nd"/>
    <property type="match status" value="1"/>
</dbReference>
<evidence type="ECO:0000259" key="7">
    <source>
        <dbReference type="Pfam" id="PF21365"/>
    </source>
</evidence>
<dbReference type="PANTHER" id="PTHR43053">
    <property type="entry name" value="GLYCOSIDASE FAMILY 31"/>
    <property type="match status" value="1"/>
</dbReference>
<dbReference type="GO" id="GO:0005975">
    <property type="term" value="P:carbohydrate metabolic process"/>
    <property type="evidence" value="ECO:0007669"/>
    <property type="project" value="InterPro"/>
</dbReference>
<dbReference type="InterPro" id="IPR013780">
    <property type="entry name" value="Glyco_hydro_b"/>
</dbReference>
<evidence type="ECO:0000313" key="8">
    <source>
        <dbReference type="EMBL" id="GGA64028.1"/>
    </source>
</evidence>
<dbReference type="GO" id="GO:0004553">
    <property type="term" value="F:hydrolase activity, hydrolyzing O-glycosyl compounds"/>
    <property type="evidence" value="ECO:0007669"/>
    <property type="project" value="InterPro"/>
</dbReference>
<dbReference type="Gene3D" id="2.60.40.1180">
    <property type="entry name" value="Golgi alpha-mannosidase II"/>
    <property type="match status" value="1"/>
</dbReference>
<dbReference type="SUPFAM" id="SSF51445">
    <property type="entry name" value="(Trans)glycosidases"/>
    <property type="match status" value="1"/>
</dbReference>
<evidence type="ECO:0008006" key="10">
    <source>
        <dbReference type="Google" id="ProtNLM"/>
    </source>
</evidence>
<keyword evidence="9" id="KW-1185">Reference proteome</keyword>